<feature type="transmembrane region" description="Helical" evidence="1">
    <location>
        <begin position="32"/>
        <end position="49"/>
    </location>
</feature>
<evidence type="ECO:0000313" key="2">
    <source>
        <dbReference type="EMBL" id="PKG29100.1"/>
    </source>
</evidence>
<keyword evidence="3" id="KW-1185">Reference proteome</keyword>
<dbReference type="GO" id="GO:0005886">
    <property type="term" value="C:plasma membrane"/>
    <property type="evidence" value="ECO:0007669"/>
    <property type="project" value="InterPro"/>
</dbReference>
<keyword evidence="1" id="KW-0812">Transmembrane</keyword>
<organism evidence="2 3">
    <name type="scientific">Cytobacillus horneckiae</name>
    <dbReference type="NCBI Taxonomy" id="549687"/>
    <lineage>
        <taxon>Bacteria</taxon>
        <taxon>Bacillati</taxon>
        <taxon>Bacillota</taxon>
        <taxon>Bacilli</taxon>
        <taxon>Bacillales</taxon>
        <taxon>Bacillaceae</taxon>
        <taxon>Cytobacillus</taxon>
    </lineage>
</organism>
<dbReference type="Proteomes" id="UP000233343">
    <property type="component" value="Unassembled WGS sequence"/>
</dbReference>
<feature type="transmembrane region" description="Helical" evidence="1">
    <location>
        <begin position="115"/>
        <end position="142"/>
    </location>
</feature>
<feature type="transmembrane region" description="Helical" evidence="1">
    <location>
        <begin position="83"/>
        <end position="103"/>
    </location>
</feature>
<reference evidence="2 3" key="1">
    <citation type="journal article" date="2010" name="Int. J. Syst. Evol. Microbiol.">
        <title>Bacillus horneckiae sp. nov., isolated from a spacecraft-assembly clean room.</title>
        <authorList>
            <person name="Vaishampayan P."/>
            <person name="Probst A."/>
            <person name="Krishnamurthi S."/>
            <person name="Ghosh S."/>
            <person name="Osman S."/>
            <person name="McDowall A."/>
            <person name="Ruckmani A."/>
            <person name="Mayilraj S."/>
            <person name="Venkateswaran K."/>
        </authorList>
    </citation>
    <scope>NUCLEOTIDE SEQUENCE [LARGE SCALE GENOMIC DNA]</scope>
    <source>
        <strain evidence="3">1PO1SC</strain>
    </source>
</reference>
<dbReference type="NCBIfam" id="TIGR02357">
    <property type="entry name" value="ECF_ThiT_YuaJ"/>
    <property type="match status" value="1"/>
</dbReference>
<feature type="transmembrane region" description="Helical" evidence="1">
    <location>
        <begin position="162"/>
        <end position="187"/>
    </location>
</feature>
<feature type="transmembrane region" description="Helical" evidence="1">
    <location>
        <begin position="7"/>
        <end position="26"/>
    </location>
</feature>
<gene>
    <name evidence="2" type="primary">thiT</name>
    <name evidence="2" type="ORF">CWS20_10055</name>
</gene>
<name>A0A2N0ZHX2_9BACI</name>
<keyword evidence="1" id="KW-0472">Membrane</keyword>
<dbReference type="InterPro" id="IPR012651">
    <property type="entry name" value="Thia_Transptr_ThiT"/>
</dbReference>
<dbReference type="Gene3D" id="1.10.1760.20">
    <property type="match status" value="1"/>
</dbReference>
<dbReference type="AlphaFoldDB" id="A0A2N0ZHX2"/>
<dbReference type="RefSeq" id="WP_066198706.1">
    <property type="nucleotide sequence ID" value="NZ_JAMAUX010000002.1"/>
</dbReference>
<feature type="transmembrane region" description="Helical" evidence="1">
    <location>
        <begin position="56"/>
        <end position="77"/>
    </location>
</feature>
<comment type="caution">
    <text evidence="2">The sequence shown here is derived from an EMBL/GenBank/DDBJ whole genome shotgun (WGS) entry which is preliminary data.</text>
</comment>
<dbReference type="GO" id="GO:0015234">
    <property type="term" value="F:thiamine transmembrane transporter activity"/>
    <property type="evidence" value="ECO:0007669"/>
    <property type="project" value="InterPro"/>
</dbReference>
<protein>
    <submittedName>
        <fullName evidence="2">Energy-coupled thiamine transporter ThiT</fullName>
    </submittedName>
</protein>
<sequence length="201" mass="22084">MNKKISLVALIEVSFFAAFALILDLIVPSIKLSPSISISFAMVPIFILAMRWGIKISLIAGFLWGTLQVVTGDAWIVTPVQAIMEYFIAFSFIGFAGLFYPIVQKHLRSGKKGNAVVWIVLAVFAGSVARYFWHFLAGVIFIEHFAPGIASPVLFSLTANGLTMLGTFVLCSIITVTLLTTAPRLVIRQESRTSLRDKRVS</sequence>
<accession>A0A2N0ZHX2</accession>
<proteinExistence type="predicted"/>
<dbReference type="Pfam" id="PF09515">
    <property type="entry name" value="Thia_YuaJ"/>
    <property type="match status" value="1"/>
</dbReference>
<evidence type="ECO:0000313" key="3">
    <source>
        <dbReference type="Proteomes" id="UP000233343"/>
    </source>
</evidence>
<dbReference type="EMBL" id="PISD01000019">
    <property type="protein sequence ID" value="PKG29100.1"/>
    <property type="molecule type" value="Genomic_DNA"/>
</dbReference>
<evidence type="ECO:0000256" key="1">
    <source>
        <dbReference type="SAM" id="Phobius"/>
    </source>
</evidence>
<keyword evidence="1" id="KW-1133">Transmembrane helix</keyword>